<evidence type="ECO:0000313" key="3">
    <source>
        <dbReference type="EMBL" id="DAF89231.1"/>
    </source>
</evidence>
<protein>
    <submittedName>
        <fullName evidence="3">Minor structural protein</fullName>
    </submittedName>
</protein>
<proteinExistence type="predicted"/>
<evidence type="ECO:0000256" key="2">
    <source>
        <dbReference type="SAM" id="MobiDB-lite"/>
    </source>
</evidence>
<dbReference type="GO" id="GO:0019069">
    <property type="term" value="P:viral capsid assembly"/>
    <property type="evidence" value="ECO:0007669"/>
    <property type="project" value="InterPro"/>
</dbReference>
<sequence>MQNIYEILKGVGITVPEDKKEEFDKLLLDNYKTIKEYNGIKTKLENAETERDDFKSKYDTDIKQRDADIETLQTKLKDAGTDGDKLETLQNDLKTLQTTYDTAKSEYEKKLARQAYEFAVKEKVSELKFSSNSAKKAFIADALKEEMKIKDGELQGFDSFLESYKKSDADAFLKEDNTQPDQTDNTDNGGKPFFSARSSGTELQQGAEGEKPSITFF</sequence>
<dbReference type="InterPro" id="IPR009636">
    <property type="entry name" value="SCAF"/>
</dbReference>
<reference evidence="3" key="1">
    <citation type="journal article" date="2021" name="Proc. Natl. Acad. Sci. U.S.A.">
        <title>A Catalog of Tens of Thousands of Viruses from Human Metagenomes Reveals Hidden Associations with Chronic Diseases.</title>
        <authorList>
            <person name="Tisza M.J."/>
            <person name="Buck C.B."/>
        </authorList>
    </citation>
    <scope>NUCLEOTIDE SEQUENCE</scope>
    <source>
        <strain evidence="3">Ct6GI21</strain>
    </source>
</reference>
<feature type="coiled-coil region" evidence="1">
    <location>
        <begin position="86"/>
        <end position="113"/>
    </location>
</feature>
<evidence type="ECO:0000256" key="1">
    <source>
        <dbReference type="SAM" id="Coils"/>
    </source>
</evidence>
<keyword evidence="1" id="KW-0175">Coiled coil</keyword>
<organism evidence="3">
    <name type="scientific">Siphoviridae sp. ct6GI21</name>
    <dbReference type="NCBI Taxonomy" id="2825340"/>
    <lineage>
        <taxon>Viruses</taxon>
        <taxon>Duplodnaviria</taxon>
        <taxon>Heunggongvirae</taxon>
        <taxon>Uroviricota</taxon>
        <taxon>Caudoviricetes</taxon>
    </lineage>
</organism>
<name>A0A8S5U447_9CAUD</name>
<feature type="compositionally biased region" description="Low complexity" evidence="2">
    <location>
        <begin position="179"/>
        <end position="188"/>
    </location>
</feature>
<feature type="region of interest" description="Disordered" evidence="2">
    <location>
        <begin position="171"/>
        <end position="217"/>
    </location>
</feature>
<dbReference type="EMBL" id="BK016005">
    <property type="protein sequence ID" value="DAF89231.1"/>
    <property type="molecule type" value="Genomic_DNA"/>
</dbReference>
<dbReference type="Pfam" id="PF06810">
    <property type="entry name" value="Phage_scaffold"/>
    <property type="match status" value="1"/>
</dbReference>
<accession>A0A8S5U447</accession>